<evidence type="ECO:0000313" key="2">
    <source>
        <dbReference type="Proteomes" id="UP001195483"/>
    </source>
</evidence>
<dbReference type="Proteomes" id="UP001195483">
    <property type="component" value="Unassembled WGS sequence"/>
</dbReference>
<reference evidence="1" key="1">
    <citation type="journal article" date="2021" name="Genome Biol. Evol.">
        <title>A High-Quality Reference Genome for a Parasitic Bivalve with Doubly Uniparental Inheritance (Bivalvia: Unionida).</title>
        <authorList>
            <person name="Smith C.H."/>
        </authorList>
    </citation>
    <scope>NUCLEOTIDE SEQUENCE</scope>
    <source>
        <strain evidence="1">CHS0354</strain>
    </source>
</reference>
<reference evidence="1" key="3">
    <citation type="submission" date="2023-05" db="EMBL/GenBank/DDBJ databases">
        <authorList>
            <person name="Smith C.H."/>
        </authorList>
    </citation>
    <scope>NUCLEOTIDE SEQUENCE</scope>
    <source>
        <strain evidence="1">CHS0354</strain>
        <tissue evidence="1">Mantle</tissue>
    </source>
</reference>
<comment type="caution">
    <text evidence="1">The sequence shown here is derived from an EMBL/GenBank/DDBJ whole genome shotgun (WGS) entry which is preliminary data.</text>
</comment>
<protein>
    <submittedName>
        <fullName evidence="1">Uncharacterized protein</fullName>
    </submittedName>
</protein>
<accession>A0AAE0SIG2</accession>
<dbReference type="EMBL" id="JAEAOA010001154">
    <property type="protein sequence ID" value="KAK3592569.1"/>
    <property type="molecule type" value="Genomic_DNA"/>
</dbReference>
<keyword evidence="2" id="KW-1185">Reference proteome</keyword>
<gene>
    <name evidence="1" type="ORF">CHS0354_018836</name>
</gene>
<name>A0AAE0SIG2_9BIVA</name>
<reference evidence="1" key="2">
    <citation type="journal article" date="2021" name="Genome Biol. Evol.">
        <title>Developing a high-quality reference genome for a parasitic bivalve with doubly uniparental inheritance (Bivalvia: Unionida).</title>
        <authorList>
            <person name="Smith C.H."/>
        </authorList>
    </citation>
    <scope>NUCLEOTIDE SEQUENCE</scope>
    <source>
        <strain evidence="1">CHS0354</strain>
        <tissue evidence="1">Mantle</tissue>
    </source>
</reference>
<dbReference type="AlphaFoldDB" id="A0AAE0SIG2"/>
<evidence type="ECO:0000313" key="1">
    <source>
        <dbReference type="EMBL" id="KAK3592569.1"/>
    </source>
</evidence>
<proteinExistence type="predicted"/>
<organism evidence="1 2">
    <name type="scientific">Potamilus streckersoni</name>
    <dbReference type="NCBI Taxonomy" id="2493646"/>
    <lineage>
        <taxon>Eukaryota</taxon>
        <taxon>Metazoa</taxon>
        <taxon>Spiralia</taxon>
        <taxon>Lophotrochozoa</taxon>
        <taxon>Mollusca</taxon>
        <taxon>Bivalvia</taxon>
        <taxon>Autobranchia</taxon>
        <taxon>Heteroconchia</taxon>
        <taxon>Palaeoheterodonta</taxon>
        <taxon>Unionida</taxon>
        <taxon>Unionoidea</taxon>
        <taxon>Unionidae</taxon>
        <taxon>Ambleminae</taxon>
        <taxon>Lampsilini</taxon>
        <taxon>Potamilus</taxon>
    </lineage>
</organism>
<sequence>MDWADSHLETANRNCISLIDLNQPISKEALKRFSSLSNSSSLNNTSSGSDNYSTTTTITDNSMDVSNTFNAEVMEELKALSCPLDCNSRGSCKNGIFSFHSKILQNGTKLLSDDQPHQAELINDSEVECILPQGDILAVAVARGYQVSVSNDGRLFSRETT</sequence>